<dbReference type="Pfam" id="PF00651">
    <property type="entry name" value="BTB"/>
    <property type="match status" value="1"/>
</dbReference>
<gene>
    <name evidence="2" type="ORF">GLAREA_00255</name>
</gene>
<dbReference type="PROSITE" id="PS50097">
    <property type="entry name" value="BTB"/>
    <property type="match status" value="1"/>
</dbReference>
<dbReference type="RefSeq" id="XP_008083206.1">
    <property type="nucleotide sequence ID" value="XM_008085015.1"/>
</dbReference>
<dbReference type="AlphaFoldDB" id="S3CRJ2"/>
<keyword evidence="3" id="KW-1185">Reference proteome</keyword>
<organism evidence="2 3">
    <name type="scientific">Glarea lozoyensis (strain ATCC 20868 / MF5171)</name>
    <dbReference type="NCBI Taxonomy" id="1116229"/>
    <lineage>
        <taxon>Eukaryota</taxon>
        <taxon>Fungi</taxon>
        <taxon>Dikarya</taxon>
        <taxon>Ascomycota</taxon>
        <taxon>Pezizomycotina</taxon>
        <taxon>Leotiomycetes</taxon>
        <taxon>Helotiales</taxon>
        <taxon>Helotiaceae</taxon>
        <taxon>Glarea</taxon>
    </lineage>
</organism>
<dbReference type="OrthoDB" id="6359816at2759"/>
<dbReference type="Gene3D" id="3.30.710.10">
    <property type="entry name" value="Potassium Channel Kv1.1, Chain A"/>
    <property type="match status" value="1"/>
</dbReference>
<dbReference type="InterPro" id="IPR011333">
    <property type="entry name" value="SKP1/BTB/POZ_sf"/>
</dbReference>
<evidence type="ECO:0000313" key="3">
    <source>
        <dbReference type="Proteomes" id="UP000016922"/>
    </source>
</evidence>
<feature type="domain" description="BTB" evidence="1">
    <location>
        <begin position="49"/>
        <end position="119"/>
    </location>
</feature>
<evidence type="ECO:0000259" key="1">
    <source>
        <dbReference type="PROSITE" id="PS50097"/>
    </source>
</evidence>
<dbReference type="SUPFAM" id="SSF54695">
    <property type="entry name" value="POZ domain"/>
    <property type="match status" value="1"/>
</dbReference>
<dbReference type="HOGENOM" id="CLU_1026918_0_0_1"/>
<dbReference type="KEGG" id="glz:GLAREA_00255"/>
<dbReference type="PANTHER" id="PTHR47843:SF7">
    <property type="entry name" value="BTB DOMAIN-CONTAINING PROTEIN"/>
    <property type="match status" value="1"/>
</dbReference>
<reference evidence="2 3" key="1">
    <citation type="journal article" date="2013" name="BMC Genomics">
        <title>Genomics-driven discovery of the pneumocandin biosynthetic gene cluster in the fungus Glarea lozoyensis.</title>
        <authorList>
            <person name="Chen L."/>
            <person name="Yue Q."/>
            <person name="Zhang X."/>
            <person name="Xiang M."/>
            <person name="Wang C."/>
            <person name="Li S."/>
            <person name="Che Y."/>
            <person name="Ortiz-Lopez F.J."/>
            <person name="Bills G.F."/>
            <person name="Liu X."/>
            <person name="An Z."/>
        </authorList>
    </citation>
    <scope>NUCLEOTIDE SEQUENCE [LARGE SCALE GENOMIC DNA]</scope>
    <source>
        <strain evidence="3">ATCC 20868 / MF5171</strain>
    </source>
</reference>
<dbReference type="SMART" id="SM00225">
    <property type="entry name" value="BTB"/>
    <property type="match status" value="1"/>
</dbReference>
<evidence type="ECO:0000313" key="2">
    <source>
        <dbReference type="EMBL" id="EPE29097.1"/>
    </source>
</evidence>
<dbReference type="CDD" id="cd18186">
    <property type="entry name" value="BTB_POZ_ZBTB_KLHL-like"/>
    <property type="match status" value="1"/>
</dbReference>
<dbReference type="Proteomes" id="UP000016922">
    <property type="component" value="Unassembled WGS sequence"/>
</dbReference>
<dbReference type="InterPro" id="IPR000210">
    <property type="entry name" value="BTB/POZ_dom"/>
</dbReference>
<dbReference type="STRING" id="1116229.S3CRJ2"/>
<dbReference type="OMA" id="HEASWHE"/>
<proteinExistence type="predicted"/>
<dbReference type="eggNOG" id="ENOG502STH4">
    <property type="taxonomic scope" value="Eukaryota"/>
</dbReference>
<dbReference type="EMBL" id="KE145367">
    <property type="protein sequence ID" value="EPE29097.1"/>
    <property type="molecule type" value="Genomic_DNA"/>
</dbReference>
<dbReference type="PANTHER" id="PTHR47843">
    <property type="entry name" value="BTB DOMAIN-CONTAINING PROTEIN-RELATED"/>
    <property type="match status" value="1"/>
</dbReference>
<sequence>MTPVSKRLVEDYESEMLVRERSKHVSDSSTQTQETTAADILSSETLGNEIVQIYVGQKRKHFSVHKKLICDRSKYFNGAFNRGFMEAGSGELYLPEDYSADAFDHLIDFIYRKALPHYELNDYTRFVALYHLAHQLGMDDLMNDLIDDVRKKHMDYNCCFGPRASKLIYSNSDSGSKLRALAAFEIVVDLHEASWHEFGDTKEFEDKYAEFFNEAPEAGADFFRAQCRYTQEVWNHTTRKIPHAAADECDFHIHLDGKVSCAD</sequence>
<name>S3CRJ2_GLAL2</name>
<accession>S3CRJ2</accession>
<protein>
    <submittedName>
        <fullName evidence="2">POZ</fullName>
    </submittedName>
</protein>
<dbReference type="GeneID" id="19459315"/>